<feature type="coiled-coil region" evidence="8">
    <location>
        <begin position="107"/>
        <end position="134"/>
    </location>
</feature>
<dbReference type="PANTHER" id="PTHR10271:SF16">
    <property type="entry name" value="INTERFERON-INDUCED PROTEIN WITH TETRATRICOPEPTIDE REPEATS 1B"/>
    <property type="match status" value="1"/>
</dbReference>
<dbReference type="GO" id="GO:0005829">
    <property type="term" value="C:cytosol"/>
    <property type="evidence" value="ECO:0007669"/>
    <property type="project" value="TreeGrafter"/>
</dbReference>
<evidence type="ECO:0000256" key="6">
    <source>
        <dbReference type="ARBA" id="ARBA00038336"/>
    </source>
</evidence>
<evidence type="ECO:0008006" key="11">
    <source>
        <dbReference type="Google" id="ProtNLM"/>
    </source>
</evidence>
<dbReference type="InParanoid" id="A0A5F9CYA3"/>
<dbReference type="Proteomes" id="UP000001811">
    <property type="component" value="Chromosome 18"/>
</dbReference>
<dbReference type="SUPFAM" id="SSF48452">
    <property type="entry name" value="TPR-like"/>
    <property type="match status" value="1"/>
</dbReference>
<dbReference type="Ensembl" id="ENSOCUT00000047249.1">
    <property type="protein sequence ID" value="ENSOCUP00000038790.1"/>
    <property type="gene ID" value="ENSOCUG00000005445.3"/>
</dbReference>
<evidence type="ECO:0000256" key="4">
    <source>
        <dbReference type="ARBA" id="ARBA00022859"/>
    </source>
</evidence>
<evidence type="ECO:0000313" key="10">
    <source>
        <dbReference type="Proteomes" id="UP000001811"/>
    </source>
</evidence>
<evidence type="ECO:0000256" key="5">
    <source>
        <dbReference type="ARBA" id="ARBA00023118"/>
    </source>
</evidence>
<reference evidence="9 10" key="1">
    <citation type="journal article" date="2011" name="Nature">
        <title>A high-resolution map of human evolutionary constraint using 29 mammals.</title>
        <authorList>
            <person name="Lindblad-Toh K."/>
            <person name="Garber M."/>
            <person name="Zuk O."/>
            <person name="Lin M.F."/>
            <person name="Parker B.J."/>
            <person name="Washietl S."/>
            <person name="Kheradpour P."/>
            <person name="Ernst J."/>
            <person name="Jordan G."/>
            <person name="Mauceli E."/>
            <person name="Ward L.D."/>
            <person name="Lowe C.B."/>
            <person name="Holloway A.K."/>
            <person name="Clamp M."/>
            <person name="Gnerre S."/>
            <person name="Alfoldi J."/>
            <person name="Beal K."/>
            <person name="Chang J."/>
            <person name="Clawson H."/>
            <person name="Cuff J."/>
            <person name="Di Palma F."/>
            <person name="Fitzgerald S."/>
            <person name="Flicek P."/>
            <person name="Guttman M."/>
            <person name="Hubisz M.J."/>
            <person name="Jaffe D.B."/>
            <person name="Jungreis I."/>
            <person name="Kent W.J."/>
            <person name="Kostka D."/>
            <person name="Lara M."/>
            <person name="Martins A.L."/>
            <person name="Massingham T."/>
            <person name="Moltke I."/>
            <person name="Raney B.J."/>
            <person name="Rasmussen M.D."/>
            <person name="Robinson J."/>
            <person name="Stark A."/>
            <person name="Vilella A.J."/>
            <person name="Wen J."/>
            <person name="Xie X."/>
            <person name="Zody M.C."/>
            <person name="Baldwin J."/>
            <person name="Bloom T."/>
            <person name="Chin C.W."/>
            <person name="Heiman D."/>
            <person name="Nicol R."/>
            <person name="Nusbaum C."/>
            <person name="Young S."/>
            <person name="Wilkinson J."/>
            <person name="Worley K.C."/>
            <person name="Kovar C.L."/>
            <person name="Muzny D.M."/>
            <person name="Gibbs R.A."/>
            <person name="Cree A."/>
            <person name="Dihn H.H."/>
            <person name="Fowler G."/>
            <person name="Jhangiani S."/>
            <person name="Joshi V."/>
            <person name="Lee S."/>
            <person name="Lewis L.R."/>
            <person name="Nazareth L.V."/>
            <person name="Okwuonu G."/>
            <person name="Santibanez J."/>
            <person name="Warren W.C."/>
            <person name="Mardis E.R."/>
            <person name="Weinstock G.M."/>
            <person name="Wilson R.K."/>
            <person name="Delehaunty K."/>
            <person name="Dooling D."/>
            <person name="Fronik C."/>
            <person name="Fulton L."/>
            <person name="Fulton B."/>
            <person name="Graves T."/>
            <person name="Minx P."/>
            <person name="Sodergren E."/>
            <person name="Birney E."/>
            <person name="Margulies E.H."/>
            <person name="Herrero J."/>
            <person name="Green E.D."/>
            <person name="Haussler D."/>
            <person name="Siepel A."/>
            <person name="Goldman N."/>
            <person name="Pollard K.S."/>
            <person name="Pedersen J.S."/>
            <person name="Lander E.S."/>
            <person name="Kellis M."/>
        </authorList>
    </citation>
    <scope>NUCLEOTIDE SEQUENCE [LARGE SCALE GENOMIC DNA]</scope>
    <source>
        <strain evidence="9 10">Thorbecke inbred</strain>
    </source>
</reference>
<dbReference type="FunFam" id="1.25.40.10:FF:000036">
    <property type="entry name" value="interferon-induced protein with tetratricopeptide repeats 5"/>
    <property type="match status" value="1"/>
</dbReference>
<dbReference type="SMART" id="SM00028">
    <property type="entry name" value="TPR"/>
    <property type="match status" value="5"/>
</dbReference>
<dbReference type="EMBL" id="AAGW02036400">
    <property type="status" value="NOT_ANNOTATED_CDS"/>
    <property type="molecule type" value="Genomic_DNA"/>
</dbReference>
<dbReference type="InterPro" id="IPR019734">
    <property type="entry name" value="TPR_rpt"/>
</dbReference>
<dbReference type="InterPro" id="IPR011990">
    <property type="entry name" value="TPR-like_helical_dom_sf"/>
</dbReference>
<dbReference type="Pfam" id="PF13181">
    <property type="entry name" value="TPR_8"/>
    <property type="match status" value="1"/>
</dbReference>
<reference evidence="9" key="3">
    <citation type="submission" date="2025-09" db="UniProtKB">
        <authorList>
            <consortium name="Ensembl"/>
        </authorList>
    </citation>
    <scope>IDENTIFICATION</scope>
    <source>
        <strain evidence="9">Thorbecke</strain>
    </source>
</reference>
<dbReference type="PROSITE" id="PS50005">
    <property type="entry name" value="TPR"/>
    <property type="match status" value="2"/>
</dbReference>
<dbReference type="FunCoup" id="A0A5F9CYA3">
    <property type="interactions" value="336"/>
</dbReference>
<dbReference type="Gene3D" id="1.25.40.10">
    <property type="entry name" value="Tetratricopeptide repeat domain"/>
    <property type="match status" value="4"/>
</dbReference>
<dbReference type="Pfam" id="PF13424">
    <property type="entry name" value="TPR_12"/>
    <property type="match status" value="1"/>
</dbReference>
<dbReference type="EMBL" id="AAGW02036398">
    <property type="status" value="NOT_ANNOTATED_CDS"/>
    <property type="molecule type" value="Genomic_DNA"/>
</dbReference>
<evidence type="ECO:0000256" key="8">
    <source>
        <dbReference type="SAM" id="Coils"/>
    </source>
</evidence>
<feature type="repeat" description="TPR" evidence="7">
    <location>
        <begin position="414"/>
        <end position="447"/>
    </location>
</feature>
<keyword evidence="10" id="KW-1185">Reference proteome</keyword>
<evidence type="ECO:0000256" key="3">
    <source>
        <dbReference type="ARBA" id="ARBA00022803"/>
    </source>
</evidence>
<sequence>MQSCLETPSIYKHRGCLRSPRPLWTNLGGAASQTDLSPEKHLLPCSTMSEKSHGYQINDRLVQVRCHFTWELLIEDIEMPDLENRIWEEIQFLDTEHKVGYNLLAYVKHLQGKHEDALENLKEAEEVVQGDQADHSDVRSLVTWSNYAWVYYHMGRLADAQTYLDKVENTCQKSADPSRYRMECPEMDCEEGWALLKCGRKNYERAKACFEKALEADPENPEFNTGYAITVYRLDYPAKRPYDVSDAFSLQPLRKAIRLNPQDAYLKALLALKLQDLGEEAEGRECMEEALAHTSSQTYVFRYAAKFFRRQGRVDEALAHTSSQTYVFRYAAKFFRRQGRVDEALKYLKMALKATPSSAFLHQQIGLCYKKKTNQIMNATHMQPTRQDRENVDRLIQLAIFHFEYAVKQKPTFEVAYVDLARMYITAGDHEKAEDTFQKVLCMTPLQEHIQQNIHFSYGQFQQFQKKSEVDAITHYLQAVTIRKDSYARDKSIKALEQLVSWKLERNPLDQEALSLREVLHRLVGGRDEALECSEQDLRLAADSGNWVGSSL</sequence>
<feature type="repeat" description="TPR" evidence="7">
    <location>
        <begin position="325"/>
        <end position="358"/>
    </location>
</feature>
<evidence type="ECO:0000256" key="2">
    <source>
        <dbReference type="ARBA" id="ARBA00022737"/>
    </source>
</evidence>
<organism evidence="9 10">
    <name type="scientific">Oryctolagus cuniculus</name>
    <name type="common">Rabbit</name>
    <dbReference type="NCBI Taxonomy" id="9986"/>
    <lineage>
        <taxon>Eukaryota</taxon>
        <taxon>Metazoa</taxon>
        <taxon>Chordata</taxon>
        <taxon>Craniata</taxon>
        <taxon>Vertebrata</taxon>
        <taxon>Euteleostomi</taxon>
        <taxon>Mammalia</taxon>
        <taxon>Eutheria</taxon>
        <taxon>Euarchontoglires</taxon>
        <taxon>Glires</taxon>
        <taxon>Lagomorpha</taxon>
        <taxon>Leporidae</taxon>
        <taxon>Oryctolagus</taxon>
    </lineage>
</organism>
<name>A0A5F9CYA3_RABIT</name>
<dbReference type="FunFam" id="1.25.40.10:FF:000032">
    <property type="entry name" value="Interferon-induced protein with tetratricopeptide repeats 5"/>
    <property type="match status" value="1"/>
</dbReference>
<dbReference type="GO" id="GO:0045087">
    <property type="term" value="P:innate immune response"/>
    <property type="evidence" value="ECO:0007669"/>
    <property type="project" value="UniProtKB-KW"/>
</dbReference>
<keyword evidence="1" id="KW-0399">Innate immunity</keyword>
<dbReference type="STRING" id="9986.ENSOCUP00000038790"/>
<dbReference type="GO" id="GO:0035457">
    <property type="term" value="P:cellular response to interferon-alpha"/>
    <property type="evidence" value="ECO:0007669"/>
    <property type="project" value="UniProtKB-ARBA"/>
</dbReference>
<dbReference type="GeneTree" id="ENSGT00950000182946"/>
<dbReference type="SMR" id="A0A5F9CYA3"/>
<keyword evidence="8" id="KW-0175">Coiled coil</keyword>
<protein>
    <recommendedName>
        <fullName evidence="11">Interferon induced protein with tetratricopeptide repeats 1B</fullName>
    </recommendedName>
</protein>
<proteinExistence type="inferred from homology"/>
<evidence type="ECO:0000313" key="9">
    <source>
        <dbReference type="Ensembl" id="ENSOCUP00000038790.1"/>
    </source>
</evidence>
<reference evidence="9" key="2">
    <citation type="submission" date="2025-08" db="UniProtKB">
        <authorList>
            <consortium name="Ensembl"/>
        </authorList>
    </citation>
    <scope>IDENTIFICATION</scope>
    <source>
        <strain evidence="9">Thorbecke</strain>
    </source>
</reference>
<dbReference type="GO" id="GO:0003723">
    <property type="term" value="F:RNA binding"/>
    <property type="evidence" value="ECO:0007669"/>
    <property type="project" value="TreeGrafter"/>
</dbReference>
<dbReference type="AlphaFoldDB" id="A0A5F9CYA3"/>
<keyword evidence="4" id="KW-0391">Immunity</keyword>
<dbReference type="Bgee" id="ENSOCUG00000005445">
    <property type="expression patterns" value="Expressed in blood and 18 other cell types or tissues"/>
</dbReference>
<accession>A0A5F9CYA3</accession>
<dbReference type="Pfam" id="PF13176">
    <property type="entry name" value="TPR_7"/>
    <property type="match status" value="1"/>
</dbReference>
<dbReference type="PANTHER" id="PTHR10271">
    <property type="entry name" value="INTERFERON-INDUCED PROTEIN WITH TETRATRICOPEPTIDE REPEATS"/>
    <property type="match status" value="1"/>
</dbReference>
<keyword evidence="3 7" id="KW-0802">TPR repeat</keyword>
<gene>
    <name evidence="9" type="primary">IFIT5</name>
</gene>
<dbReference type="EMBL" id="AAGW02036399">
    <property type="status" value="NOT_ANNOTATED_CDS"/>
    <property type="molecule type" value="Genomic_DNA"/>
</dbReference>
<evidence type="ECO:0000256" key="7">
    <source>
        <dbReference type="PROSITE-ProRule" id="PRU00339"/>
    </source>
</evidence>
<evidence type="ECO:0000256" key="1">
    <source>
        <dbReference type="ARBA" id="ARBA00022588"/>
    </source>
</evidence>
<dbReference type="GO" id="GO:0051607">
    <property type="term" value="P:defense response to virus"/>
    <property type="evidence" value="ECO:0007669"/>
    <property type="project" value="UniProtKB-KW"/>
</dbReference>
<keyword evidence="2" id="KW-0677">Repeat</keyword>
<comment type="similarity">
    <text evidence="6">Belongs to the IFIT family.</text>
</comment>
<keyword evidence="5" id="KW-0051">Antiviral defense</keyword>